<dbReference type="AlphaFoldDB" id="A0A4V5P6P7"/>
<name>A0A4V5P6P7_MONMO</name>
<sequence length="123" mass="13858">MIMVPWGLTLMHKSCSCTIVNIVNCVNNLNATKEKYKETLIKDDVIIQGQTSALMMLENPKGSGWKLVQIGVGLVSLSYKDTYKLLPVLIRIHYKEEQVFSTLGDWYGSMLTTFSIKVSDLII</sequence>
<gene>
    <name evidence="1" type="ORF">EI555_002595</name>
</gene>
<dbReference type="Proteomes" id="UP000308365">
    <property type="component" value="Unassembled WGS sequence"/>
</dbReference>
<dbReference type="EMBL" id="RWIC01001166">
    <property type="protein sequence ID" value="TKC37290.1"/>
    <property type="molecule type" value="Genomic_DNA"/>
</dbReference>
<proteinExistence type="predicted"/>
<reference evidence="2" key="1">
    <citation type="journal article" date="2019" name="IScience">
        <title>Narwhal Genome Reveals Long-Term Low Genetic Diversity despite Current Large Abundance Size.</title>
        <authorList>
            <person name="Westbury M.V."/>
            <person name="Petersen B."/>
            <person name="Garde E."/>
            <person name="Heide-Jorgensen M.P."/>
            <person name="Lorenzen E.D."/>
        </authorList>
    </citation>
    <scope>NUCLEOTIDE SEQUENCE [LARGE SCALE GENOMIC DNA]</scope>
</reference>
<comment type="caution">
    <text evidence="1">The sequence shown here is derived from an EMBL/GenBank/DDBJ whole genome shotgun (WGS) entry which is preliminary data.</text>
</comment>
<organism evidence="1 2">
    <name type="scientific">Monodon monoceros</name>
    <name type="common">Narwhal</name>
    <name type="synonym">Ceratodon monodon</name>
    <dbReference type="NCBI Taxonomy" id="40151"/>
    <lineage>
        <taxon>Eukaryota</taxon>
        <taxon>Metazoa</taxon>
        <taxon>Chordata</taxon>
        <taxon>Craniata</taxon>
        <taxon>Vertebrata</taxon>
        <taxon>Euteleostomi</taxon>
        <taxon>Mammalia</taxon>
        <taxon>Eutheria</taxon>
        <taxon>Laurasiatheria</taxon>
        <taxon>Artiodactyla</taxon>
        <taxon>Whippomorpha</taxon>
        <taxon>Cetacea</taxon>
        <taxon>Odontoceti</taxon>
        <taxon>Monodontidae</taxon>
        <taxon>Monodon</taxon>
    </lineage>
</organism>
<accession>A0A4V5P6P7</accession>
<protein>
    <submittedName>
        <fullName evidence="1">Uncharacterized protein</fullName>
    </submittedName>
</protein>
<evidence type="ECO:0000313" key="2">
    <source>
        <dbReference type="Proteomes" id="UP000308365"/>
    </source>
</evidence>
<evidence type="ECO:0000313" key="1">
    <source>
        <dbReference type="EMBL" id="TKC37290.1"/>
    </source>
</evidence>